<organism evidence="1 2">
    <name type="scientific">Irregularibacter muris</name>
    <dbReference type="NCBI Taxonomy" id="1796619"/>
    <lineage>
        <taxon>Bacteria</taxon>
        <taxon>Bacillati</taxon>
        <taxon>Bacillota</taxon>
        <taxon>Clostridia</taxon>
        <taxon>Eubacteriales</taxon>
        <taxon>Eubacteriaceae</taxon>
        <taxon>Irregularibacter</taxon>
    </lineage>
</organism>
<comment type="caution">
    <text evidence="1">The sequence shown here is derived from an EMBL/GenBank/DDBJ whole genome shotgun (WGS) entry which is preliminary data.</text>
</comment>
<dbReference type="EMBL" id="JANKAS010000010">
    <property type="protein sequence ID" value="MCR1899544.1"/>
    <property type="molecule type" value="Genomic_DNA"/>
</dbReference>
<evidence type="ECO:0000313" key="2">
    <source>
        <dbReference type="Proteomes" id="UP001205748"/>
    </source>
</evidence>
<keyword evidence="2" id="KW-1185">Reference proteome</keyword>
<reference evidence="1" key="1">
    <citation type="submission" date="2022-07" db="EMBL/GenBank/DDBJ databases">
        <title>Enhanced cultured diversity of the mouse gut microbiota enables custom-made synthetic communities.</title>
        <authorList>
            <person name="Afrizal A."/>
        </authorList>
    </citation>
    <scope>NUCLEOTIDE SEQUENCE</scope>
    <source>
        <strain evidence="1">DSM 28593</strain>
    </source>
</reference>
<evidence type="ECO:0000313" key="1">
    <source>
        <dbReference type="EMBL" id="MCR1899544.1"/>
    </source>
</evidence>
<protein>
    <submittedName>
        <fullName evidence="1">Sigma factor G inhibitor Gin</fullName>
    </submittedName>
</protein>
<dbReference type="AlphaFoldDB" id="A0AAE3HHJ3"/>
<accession>A0AAE3HHJ3</accession>
<sequence length="83" mass="9681">MKLLKSGNNQDNKKLKWVMDMKKMKTCGFCGSMRIKGLYVLSQWMCSECEEKLLQSSSEDPDYEDNVNKVKNAWKSHCLVNKK</sequence>
<gene>
    <name evidence="1" type="ORF">NSA47_11155</name>
</gene>
<dbReference type="Proteomes" id="UP001205748">
    <property type="component" value="Unassembled WGS sequence"/>
</dbReference>
<dbReference type="RefSeq" id="WP_257532022.1">
    <property type="nucleotide sequence ID" value="NZ_JANKAS010000010.1"/>
</dbReference>
<dbReference type="Pfam" id="PF10764">
    <property type="entry name" value="Gin"/>
    <property type="match status" value="1"/>
</dbReference>
<proteinExistence type="predicted"/>
<dbReference type="InterPro" id="IPR019700">
    <property type="entry name" value="Sigma-G_inhibitor_Gin"/>
</dbReference>
<name>A0AAE3HHJ3_9FIRM</name>